<name>A0AA38P6N8_9AGAR</name>
<feature type="signal peptide" evidence="1">
    <location>
        <begin position="1"/>
        <end position="19"/>
    </location>
</feature>
<dbReference type="Proteomes" id="UP001163846">
    <property type="component" value="Unassembled WGS sequence"/>
</dbReference>
<evidence type="ECO:0000256" key="1">
    <source>
        <dbReference type="SAM" id="SignalP"/>
    </source>
</evidence>
<dbReference type="EMBL" id="MU806273">
    <property type="protein sequence ID" value="KAJ3837066.1"/>
    <property type="molecule type" value="Genomic_DNA"/>
</dbReference>
<organism evidence="2 3">
    <name type="scientific">Lentinula raphanica</name>
    <dbReference type="NCBI Taxonomy" id="153919"/>
    <lineage>
        <taxon>Eukaryota</taxon>
        <taxon>Fungi</taxon>
        <taxon>Dikarya</taxon>
        <taxon>Basidiomycota</taxon>
        <taxon>Agaricomycotina</taxon>
        <taxon>Agaricomycetes</taxon>
        <taxon>Agaricomycetidae</taxon>
        <taxon>Agaricales</taxon>
        <taxon>Marasmiineae</taxon>
        <taxon>Omphalotaceae</taxon>
        <taxon>Lentinula</taxon>
    </lineage>
</organism>
<keyword evidence="3" id="KW-1185">Reference proteome</keyword>
<evidence type="ECO:0000313" key="3">
    <source>
        <dbReference type="Proteomes" id="UP001163846"/>
    </source>
</evidence>
<sequence length="136" mass="15318">MRFVPFAYIVLCLVSFAYSLPVPVGREAVSESRLQTRAAKKPTITVIKTFLYQNVPFDSGKKSDFRKKGAAKIVGKAIQEKTSLSKPDQKKVRWEWHYKAGNGDGKEAGYSDVYTGDQNKLMTVHYQLKAVKAKNK</sequence>
<feature type="chain" id="PRO_5041255141" evidence="1">
    <location>
        <begin position="20"/>
        <end position="136"/>
    </location>
</feature>
<protein>
    <submittedName>
        <fullName evidence="2">Uncharacterized protein</fullName>
    </submittedName>
</protein>
<dbReference type="AlphaFoldDB" id="A0AA38P6N8"/>
<gene>
    <name evidence="2" type="ORF">F5878DRAFT_711045</name>
</gene>
<keyword evidence="1" id="KW-0732">Signal</keyword>
<reference evidence="2" key="1">
    <citation type="submission" date="2022-08" db="EMBL/GenBank/DDBJ databases">
        <authorList>
            <consortium name="DOE Joint Genome Institute"/>
            <person name="Min B."/>
            <person name="Riley R."/>
            <person name="Sierra-Patev S."/>
            <person name="Naranjo-Ortiz M."/>
            <person name="Looney B."/>
            <person name="Konkel Z."/>
            <person name="Slot J.C."/>
            <person name="Sakamoto Y."/>
            <person name="Steenwyk J.L."/>
            <person name="Rokas A."/>
            <person name="Carro J."/>
            <person name="Camarero S."/>
            <person name="Ferreira P."/>
            <person name="Molpeceres G."/>
            <person name="Ruiz-Duenas F.J."/>
            <person name="Serrano A."/>
            <person name="Henrissat B."/>
            <person name="Drula E."/>
            <person name="Hughes K.W."/>
            <person name="Mata J.L."/>
            <person name="Ishikawa N.K."/>
            <person name="Vargas-Isla R."/>
            <person name="Ushijima S."/>
            <person name="Smith C.A."/>
            <person name="Ahrendt S."/>
            <person name="Andreopoulos W."/>
            <person name="He G."/>
            <person name="Labutti K."/>
            <person name="Lipzen A."/>
            <person name="Ng V."/>
            <person name="Sandor L."/>
            <person name="Barry K."/>
            <person name="Martinez A.T."/>
            <person name="Xiao Y."/>
            <person name="Gibbons J.G."/>
            <person name="Terashima K."/>
            <person name="Hibbett D.S."/>
            <person name="Grigoriev I.V."/>
        </authorList>
    </citation>
    <scope>NUCLEOTIDE SEQUENCE</scope>
    <source>
        <strain evidence="2">TFB9207</strain>
    </source>
</reference>
<evidence type="ECO:0000313" key="2">
    <source>
        <dbReference type="EMBL" id="KAJ3837066.1"/>
    </source>
</evidence>
<comment type="caution">
    <text evidence="2">The sequence shown here is derived from an EMBL/GenBank/DDBJ whole genome shotgun (WGS) entry which is preliminary data.</text>
</comment>
<proteinExistence type="predicted"/>
<accession>A0AA38P6N8</accession>